<dbReference type="RefSeq" id="WP_339965235.1">
    <property type="nucleotide sequence ID" value="NZ_JBBHJY010000001.1"/>
</dbReference>
<dbReference type="Pfam" id="PF13593">
    <property type="entry name" value="SBF_like"/>
    <property type="match status" value="1"/>
</dbReference>
<keyword evidence="1" id="KW-0472">Membrane</keyword>
<evidence type="ECO:0000313" key="4">
    <source>
        <dbReference type="Proteomes" id="UP001379235"/>
    </source>
</evidence>
<protein>
    <submittedName>
        <fullName evidence="3">Bile acid:sodium symporter family protein</fullName>
    </submittedName>
</protein>
<feature type="transmembrane region" description="Helical" evidence="1">
    <location>
        <begin position="201"/>
        <end position="220"/>
    </location>
</feature>
<feature type="transmembrane region" description="Helical" evidence="1">
    <location>
        <begin position="100"/>
        <end position="120"/>
    </location>
</feature>
<dbReference type="InterPro" id="IPR016833">
    <property type="entry name" value="Put_Na-Bile_cotransptr"/>
</dbReference>
<dbReference type="EMBL" id="JBBHJY010000001">
    <property type="protein sequence ID" value="MEJ6009299.1"/>
    <property type="molecule type" value="Genomic_DNA"/>
</dbReference>
<name>A0ABU8S608_9SPHN</name>
<feature type="transmembrane region" description="Helical" evidence="1">
    <location>
        <begin position="226"/>
        <end position="249"/>
    </location>
</feature>
<feature type="signal peptide" evidence="2">
    <location>
        <begin position="1"/>
        <end position="19"/>
    </location>
</feature>
<keyword evidence="4" id="KW-1185">Reference proteome</keyword>
<feature type="chain" id="PRO_5046591767" evidence="2">
    <location>
        <begin position="20"/>
        <end position="318"/>
    </location>
</feature>
<dbReference type="PANTHER" id="PTHR18640:SF5">
    <property type="entry name" value="SODIUM_BILE ACID COTRANSPORTER 7"/>
    <property type="match status" value="1"/>
</dbReference>
<feature type="transmembrane region" description="Helical" evidence="1">
    <location>
        <begin position="63"/>
        <end position="88"/>
    </location>
</feature>
<evidence type="ECO:0000256" key="1">
    <source>
        <dbReference type="SAM" id="Phobius"/>
    </source>
</evidence>
<comment type="caution">
    <text evidence="3">The sequence shown here is derived from an EMBL/GenBank/DDBJ whole genome shotgun (WGS) entry which is preliminary data.</text>
</comment>
<dbReference type="PANTHER" id="PTHR18640">
    <property type="entry name" value="SOLUTE CARRIER FAMILY 10 MEMBER 7"/>
    <property type="match status" value="1"/>
</dbReference>
<feature type="transmembrane region" description="Helical" evidence="1">
    <location>
        <begin position="127"/>
        <end position="153"/>
    </location>
</feature>
<dbReference type="Proteomes" id="UP001379235">
    <property type="component" value="Unassembled WGS sequence"/>
</dbReference>
<organism evidence="3 4">
    <name type="scientific">Novosphingobium aquae</name>
    <dbReference type="NCBI Taxonomy" id="3133435"/>
    <lineage>
        <taxon>Bacteria</taxon>
        <taxon>Pseudomonadati</taxon>
        <taxon>Pseudomonadota</taxon>
        <taxon>Alphaproteobacteria</taxon>
        <taxon>Sphingomonadales</taxon>
        <taxon>Sphingomonadaceae</taxon>
        <taxon>Novosphingobium</taxon>
    </lineage>
</organism>
<dbReference type="PIRSF" id="PIRSF026166">
    <property type="entry name" value="UCP026166"/>
    <property type="match status" value="1"/>
</dbReference>
<dbReference type="Gene3D" id="1.20.1530.20">
    <property type="match status" value="1"/>
</dbReference>
<proteinExistence type="predicted"/>
<keyword evidence="1" id="KW-0812">Transmembrane</keyword>
<reference evidence="3 4" key="1">
    <citation type="submission" date="2024-03" db="EMBL/GenBank/DDBJ databases">
        <authorList>
            <person name="Jo J.-H."/>
        </authorList>
    </citation>
    <scope>NUCLEOTIDE SEQUENCE [LARGE SCALE GENOMIC DNA]</scope>
    <source>
        <strain evidence="3 4">AS3R-12</strain>
    </source>
</reference>
<feature type="transmembrane region" description="Helical" evidence="1">
    <location>
        <begin position="278"/>
        <end position="299"/>
    </location>
</feature>
<evidence type="ECO:0000313" key="3">
    <source>
        <dbReference type="EMBL" id="MEJ6009299.1"/>
    </source>
</evidence>
<gene>
    <name evidence="3" type="ORF">WG900_05140</name>
</gene>
<sequence>MKPDGFLIAIAAAVALAFAAPTIGASDGQLAMGMVTNLGVALVFFLHGAAVSPASMRSAATNWRLHALVQACTFALFPLIGLGVWHALEGVLGPELRLGFFFLCVTSSTISSSVAMTALARGNVAAAIFNATLSGLLGMVLTPLLLALVVAGGAQVTPVASQIGGIFARLLLPFVLGQLCRGFIGSALDRHKAIVGKADRAVIVLIVYVAFCDAALAGLWGRDHALAILFMTVLCSALLAVALIVTTLASRAMGLSTEDEIAAVFCGSKKSLANGAPIGKVIFGASPALGLILIPLLLYHQIQLVVCAVLARRYCARR</sequence>
<keyword evidence="1" id="KW-1133">Transmembrane helix</keyword>
<keyword evidence="2" id="KW-0732">Signal</keyword>
<dbReference type="InterPro" id="IPR038770">
    <property type="entry name" value="Na+/solute_symporter_sf"/>
</dbReference>
<accession>A0ABU8S608</accession>
<evidence type="ECO:0000256" key="2">
    <source>
        <dbReference type="SAM" id="SignalP"/>
    </source>
</evidence>
<feature type="transmembrane region" description="Helical" evidence="1">
    <location>
        <begin position="29"/>
        <end position="51"/>
    </location>
</feature>